<name>A0A1W1V950_9DEIO</name>
<organism evidence="4 5">
    <name type="scientific">Deinococcus hopiensis KR-140</name>
    <dbReference type="NCBI Taxonomy" id="695939"/>
    <lineage>
        <taxon>Bacteria</taxon>
        <taxon>Thermotogati</taxon>
        <taxon>Deinococcota</taxon>
        <taxon>Deinococci</taxon>
        <taxon>Deinococcales</taxon>
        <taxon>Deinococcaceae</taxon>
        <taxon>Deinococcus</taxon>
    </lineage>
</organism>
<evidence type="ECO:0000313" key="4">
    <source>
        <dbReference type="EMBL" id="SMB89815.1"/>
    </source>
</evidence>
<dbReference type="InterPro" id="IPR000086">
    <property type="entry name" value="NUDIX_hydrolase_dom"/>
</dbReference>
<comment type="cofactor">
    <cofactor evidence="1">
        <name>Mg(2+)</name>
        <dbReference type="ChEBI" id="CHEBI:18420"/>
    </cofactor>
</comment>
<proteinExistence type="predicted"/>
<dbReference type="PANTHER" id="PTHR43046">
    <property type="entry name" value="GDP-MANNOSE MANNOSYL HYDROLASE"/>
    <property type="match status" value="1"/>
</dbReference>
<dbReference type="EMBL" id="FWWU01000009">
    <property type="protein sequence ID" value="SMB89815.1"/>
    <property type="molecule type" value="Genomic_DNA"/>
</dbReference>
<feature type="domain" description="Nudix hydrolase" evidence="3">
    <location>
        <begin position="188"/>
        <end position="319"/>
    </location>
</feature>
<dbReference type="InterPro" id="IPR020084">
    <property type="entry name" value="NUDIX_hydrolase_CS"/>
</dbReference>
<dbReference type="STRING" id="695939.SAMN00790413_00553"/>
<evidence type="ECO:0000256" key="1">
    <source>
        <dbReference type="ARBA" id="ARBA00001946"/>
    </source>
</evidence>
<reference evidence="4 5" key="1">
    <citation type="submission" date="2017-04" db="EMBL/GenBank/DDBJ databases">
        <authorList>
            <person name="Afonso C.L."/>
            <person name="Miller P.J."/>
            <person name="Scott M.A."/>
            <person name="Spackman E."/>
            <person name="Goraichik I."/>
            <person name="Dimitrov K.M."/>
            <person name="Suarez D.L."/>
            <person name="Swayne D.E."/>
        </authorList>
    </citation>
    <scope>NUCLEOTIDE SEQUENCE [LARGE SCALE GENOMIC DNA]</scope>
    <source>
        <strain evidence="4 5">KR-140</strain>
    </source>
</reference>
<dbReference type="PROSITE" id="PS00893">
    <property type="entry name" value="NUDIX_BOX"/>
    <property type="match status" value="1"/>
</dbReference>
<evidence type="ECO:0000256" key="2">
    <source>
        <dbReference type="ARBA" id="ARBA00022801"/>
    </source>
</evidence>
<evidence type="ECO:0000259" key="3">
    <source>
        <dbReference type="PROSITE" id="PS51462"/>
    </source>
</evidence>
<dbReference type="RefSeq" id="WP_084048199.1">
    <property type="nucleotide sequence ID" value="NZ_FWWU01000009.1"/>
</dbReference>
<dbReference type="AlphaFoldDB" id="A0A1W1V950"/>
<evidence type="ECO:0000313" key="5">
    <source>
        <dbReference type="Proteomes" id="UP000192582"/>
    </source>
</evidence>
<dbReference type="Pfam" id="PF00293">
    <property type="entry name" value="NUDIX"/>
    <property type="match status" value="2"/>
</dbReference>
<feature type="domain" description="Nudix hydrolase" evidence="3">
    <location>
        <begin position="16"/>
        <end position="154"/>
    </location>
</feature>
<keyword evidence="5" id="KW-1185">Reference proteome</keyword>
<dbReference type="PROSITE" id="PS51462">
    <property type="entry name" value="NUDIX"/>
    <property type="match status" value="2"/>
</dbReference>
<dbReference type="SUPFAM" id="SSF55811">
    <property type="entry name" value="Nudix"/>
    <property type="match status" value="2"/>
</dbReference>
<accession>A0A1W1V950</accession>
<keyword evidence="2" id="KW-0378">Hydrolase</keyword>
<dbReference type="GO" id="GO:0016787">
    <property type="term" value="F:hydrolase activity"/>
    <property type="evidence" value="ECO:0007669"/>
    <property type="project" value="UniProtKB-KW"/>
</dbReference>
<dbReference type="Gene3D" id="3.90.79.10">
    <property type="entry name" value="Nucleoside Triphosphate Pyrophosphohydrolase"/>
    <property type="match status" value="2"/>
</dbReference>
<sequence length="332" mass="35602">MSYLSELRAVWGTAPLLSVGVSVLVQDDHGRVLLQRRGDDGLWGILGGGLEPGEDFLTAAHRELYEESGLACSNLTLLSLEEGLVSGPEFYHRYPNGDEIYLVGMRAHGTLPAEALNDAAPDDSGETLELAWFALDKLPPLPSNINRAGLNVLRVRAGLPPLPLNPFPAPPPAADHMRRLREVVGTRPLFAPGANVIVADGEGHLLLLQHGSTGRWTLPGGGLAPGESLTDCAQRELRGATGLSAAHLEPLRMYAGAECRFTRLNGDVIDNISVLYRARGVTGTPTLPPGEIPGTAWFARNELPGEDEFSGAVGWAMMREWADSCPPDRFPS</sequence>
<protein>
    <submittedName>
        <fullName evidence="4">8-oxo-dGTP diphosphatase</fullName>
    </submittedName>
</protein>
<dbReference type="Proteomes" id="UP000192582">
    <property type="component" value="Unassembled WGS sequence"/>
</dbReference>
<dbReference type="PANTHER" id="PTHR43046:SF16">
    <property type="entry name" value="ADP-RIBOSE PYROPHOSPHATASE YJHB-RELATED"/>
    <property type="match status" value="1"/>
</dbReference>
<dbReference type="InterPro" id="IPR015797">
    <property type="entry name" value="NUDIX_hydrolase-like_dom_sf"/>
</dbReference>
<dbReference type="OrthoDB" id="9787476at2"/>
<gene>
    <name evidence="4" type="ORF">SAMN00790413_00553</name>
</gene>